<organism evidence="3 4">
    <name type="scientific">Adhaeretor mobilis</name>
    <dbReference type="NCBI Taxonomy" id="1930276"/>
    <lineage>
        <taxon>Bacteria</taxon>
        <taxon>Pseudomonadati</taxon>
        <taxon>Planctomycetota</taxon>
        <taxon>Planctomycetia</taxon>
        <taxon>Pirellulales</taxon>
        <taxon>Lacipirellulaceae</taxon>
        <taxon>Adhaeretor</taxon>
    </lineage>
</organism>
<dbReference type="RefSeq" id="WP_145056887.1">
    <property type="nucleotide sequence ID" value="NZ_CP036263.1"/>
</dbReference>
<evidence type="ECO:0000256" key="1">
    <source>
        <dbReference type="SAM" id="Phobius"/>
    </source>
</evidence>
<feature type="domain" description="DUF5009" evidence="2">
    <location>
        <begin position="21"/>
        <end position="207"/>
    </location>
</feature>
<feature type="transmembrane region" description="Helical" evidence="1">
    <location>
        <begin position="188"/>
        <end position="209"/>
    </location>
</feature>
<reference evidence="3 4" key="1">
    <citation type="submission" date="2019-02" db="EMBL/GenBank/DDBJ databases">
        <title>Deep-cultivation of Planctomycetes and their phenomic and genomic characterization uncovers novel biology.</title>
        <authorList>
            <person name="Wiegand S."/>
            <person name="Jogler M."/>
            <person name="Boedeker C."/>
            <person name="Pinto D."/>
            <person name="Vollmers J."/>
            <person name="Rivas-Marin E."/>
            <person name="Kohn T."/>
            <person name="Peeters S.H."/>
            <person name="Heuer A."/>
            <person name="Rast P."/>
            <person name="Oberbeckmann S."/>
            <person name="Bunk B."/>
            <person name="Jeske O."/>
            <person name="Meyerdierks A."/>
            <person name="Storesund J.E."/>
            <person name="Kallscheuer N."/>
            <person name="Luecker S."/>
            <person name="Lage O.M."/>
            <person name="Pohl T."/>
            <person name="Merkel B.J."/>
            <person name="Hornburger P."/>
            <person name="Mueller R.-W."/>
            <person name="Bruemmer F."/>
            <person name="Labrenz M."/>
            <person name="Spormann A.M."/>
            <person name="Op den Camp H."/>
            <person name="Overmann J."/>
            <person name="Amann R."/>
            <person name="Jetten M.S.M."/>
            <person name="Mascher T."/>
            <person name="Medema M.H."/>
            <person name="Devos D.P."/>
            <person name="Kaster A.-K."/>
            <person name="Ovreas L."/>
            <person name="Rohde M."/>
            <person name="Galperin M.Y."/>
            <person name="Jogler C."/>
        </authorList>
    </citation>
    <scope>NUCLEOTIDE SEQUENCE [LARGE SCALE GENOMIC DNA]</scope>
    <source>
        <strain evidence="3 4">HG15A2</strain>
    </source>
</reference>
<feature type="transmembrane region" description="Helical" evidence="1">
    <location>
        <begin position="20"/>
        <end position="40"/>
    </location>
</feature>
<evidence type="ECO:0000259" key="2">
    <source>
        <dbReference type="Pfam" id="PF16401"/>
    </source>
</evidence>
<proteinExistence type="predicted"/>
<feature type="transmembrane region" description="Helical" evidence="1">
    <location>
        <begin position="310"/>
        <end position="328"/>
    </location>
</feature>
<feature type="transmembrane region" description="Helical" evidence="1">
    <location>
        <begin position="411"/>
        <end position="430"/>
    </location>
</feature>
<keyword evidence="1" id="KW-1133">Transmembrane helix</keyword>
<feature type="transmembrane region" description="Helical" evidence="1">
    <location>
        <begin position="271"/>
        <end position="290"/>
    </location>
</feature>
<accession>A0A517MPW4</accession>
<name>A0A517MPW4_9BACT</name>
<dbReference type="Pfam" id="PF16401">
    <property type="entry name" value="DUF5009"/>
    <property type="match status" value="1"/>
</dbReference>
<keyword evidence="4" id="KW-1185">Reference proteome</keyword>
<feature type="transmembrane region" description="Helical" evidence="1">
    <location>
        <begin position="125"/>
        <end position="145"/>
    </location>
</feature>
<dbReference type="PANTHER" id="PTHR31061:SF24">
    <property type="entry name" value="LD22376P"/>
    <property type="match status" value="1"/>
</dbReference>
<gene>
    <name evidence="3" type="ORF">HG15A2_01730</name>
</gene>
<dbReference type="AlphaFoldDB" id="A0A517MPW4"/>
<dbReference type="PANTHER" id="PTHR31061">
    <property type="entry name" value="LD22376P"/>
    <property type="match status" value="1"/>
</dbReference>
<keyword evidence="1" id="KW-0812">Transmembrane</keyword>
<dbReference type="Proteomes" id="UP000319852">
    <property type="component" value="Chromosome"/>
</dbReference>
<evidence type="ECO:0000313" key="4">
    <source>
        <dbReference type="Proteomes" id="UP000319852"/>
    </source>
</evidence>
<keyword evidence="1" id="KW-0472">Membrane</keyword>
<feature type="transmembrane region" description="Helical" evidence="1">
    <location>
        <begin position="157"/>
        <end position="176"/>
    </location>
</feature>
<sequence>MSSSPRVDNQPIATTPERILSVDVLRALIILLMVFVNDVWTAPGVPDAFLHAEKSQDAMTLADWVYPAFLFIVGVSIPLAFQASAQRGISFGQQWLHIAIRTVSLLVMGLFMVNMTHEATGWPESLWSLLFLLAFVATWVSVPRVDDDDAGQKKKRIYWAVKICGALALVVLALCYRDATGQGLQHRWWGILGQIGWAYFFSCLIYQCFGPRREWLLAGAAVCMASYYGDQVGLFSKVADKPWLEPISPLVESAQWLSAQIHAFVVWHGSLYALTMAGAALGTTMLSTTMPTETATSPVGLPPGLPRLRWAASLCFFAAMAALALDGTFGINKIRSTPSWVLWSMAFTTATWMLLYASIDLAGWVAPARWLQPVGANPLLAYFLQPILIHVMEVVRFEGYQRLGEISPAMGVLRSTLMVATVAALTGLLARNGVRVRL</sequence>
<feature type="transmembrane region" description="Helical" evidence="1">
    <location>
        <begin position="340"/>
        <end position="359"/>
    </location>
</feature>
<dbReference type="EMBL" id="CP036263">
    <property type="protein sequence ID" value="QDS96914.1"/>
    <property type="molecule type" value="Genomic_DNA"/>
</dbReference>
<dbReference type="OrthoDB" id="9788724at2"/>
<protein>
    <recommendedName>
        <fullName evidence="2">DUF5009 domain-containing protein</fullName>
    </recommendedName>
</protein>
<feature type="transmembrane region" description="Helical" evidence="1">
    <location>
        <begin position="95"/>
        <end position="113"/>
    </location>
</feature>
<evidence type="ECO:0000313" key="3">
    <source>
        <dbReference type="EMBL" id="QDS96914.1"/>
    </source>
</evidence>
<dbReference type="KEGG" id="amob:HG15A2_01730"/>
<dbReference type="InterPro" id="IPR032176">
    <property type="entry name" value="DUF5009"/>
</dbReference>
<feature type="transmembrane region" description="Helical" evidence="1">
    <location>
        <begin position="64"/>
        <end position="83"/>
    </location>
</feature>